<accession>A0A1Y1UJN1</accession>
<dbReference type="STRING" id="4999.A0A1Y1UJN1"/>
<evidence type="ECO:0000313" key="2">
    <source>
        <dbReference type="EMBL" id="ORX38189.1"/>
    </source>
</evidence>
<dbReference type="AlphaFoldDB" id="A0A1Y1UJN1"/>
<dbReference type="InterPro" id="IPR035992">
    <property type="entry name" value="Ricin_B-like_lectins"/>
</dbReference>
<dbReference type="GeneID" id="33555117"/>
<organism evidence="2 3">
    <name type="scientific">Kockovaella imperatae</name>
    <dbReference type="NCBI Taxonomy" id="4999"/>
    <lineage>
        <taxon>Eukaryota</taxon>
        <taxon>Fungi</taxon>
        <taxon>Dikarya</taxon>
        <taxon>Basidiomycota</taxon>
        <taxon>Agaricomycotina</taxon>
        <taxon>Tremellomycetes</taxon>
        <taxon>Tremellales</taxon>
        <taxon>Cuniculitremaceae</taxon>
        <taxon>Kockovaella</taxon>
    </lineage>
</organism>
<name>A0A1Y1UJN1_9TREE</name>
<dbReference type="EMBL" id="NBSH01000004">
    <property type="protein sequence ID" value="ORX38189.1"/>
    <property type="molecule type" value="Genomic_DNA"/>
</dbReference>
<evidence type="ECO:0000313" key="3">
    <source>
        <dbReference type="Proteomes" id="UP000193218"/>
    </source>
</evidence>
<proteinExistence type="predicted"/>
<comment type="caution">
    <text evidence="2">The sequence shown here is derived from an EMBL/GenBank/DDBJ whole genome shotgun (WGS) entry which is preliminary data.</text>
</comment>
<gene>
    <name evidence="2" type="ORF">BD324DRAFT_578166</name>
</gene>
<sequence>MSDNNAVYARDDSQPVTISSGRDGLCLSLPQGDSTPAGNGVPVISMDCDQASGWYIDRGSGSVLLAADPTYALDAGQWPGNFGSLKIWTSYPGLYQQTWYYTNDDRIAITGGNQCLDEGDNGIQTYQCTNNDGNQGRCPLSLSLSPSISLDCLAHFNIVWYTTEIEYCD</sequence>
<evidence type="ECO:0000259" key="1">
    <source>
        <dbReference type="Pfam" id="PF00652"/>
    </source>
</evidence>
<dbReference type="Proteomes" id="UP000193218">
    <property type="component" value="Unassembled WGS sequence"/>
</dbReference>
<dbReference type="Gene3D" id="2.80.10.50">
    <property type="match status" value="1"/>
</dbReference>
<keyword evidence="3" id="KW-1185">Reference proteome</keyword>
<reference evidence="2 3" key="1">
    <citation type="submission" date="2017-03" db="EMBL/GenBank/DDBJ databases">
        <title>Widespread Adenine N6-methylation of Active Genes in Fungi.</title>
        <authorList>
            <consortium name="DOE Joint Genome Institute"/>
            <person name="Mondo S.J."/>
            <person name="Dannebaum R.O."/>
            <person name="Kuo R.C."/>
            <person name="Louie K.B."/>
            <person name="Bewick A.J."/>
            <person name="Labutti K."/>
            <person name="Haridas S."/>
            <person name="Kuo A."/>
            <person name="Salamov A."/>
            <person name="Ahrendt S.R."/>
            <person name="Lau R."/>
            <person name="Bowen B.P."/>
            <person name="Lipzen A."/>
            <person name="Sullivan W."/>
            <person name="Andreopoulos W.B."/>
            <person name="Clum A."/>
            <person name="Lindquist E."/>
            <person name="Daum C."/>
            <person name="Northen T.R."/>
            <person name="Ramamoorthy G."/>
            <person name="Schmitz R.J."/>
            <person name="Gryganskyi A."/>
            <person name="Culley D."/>
            <person name="Magnuson J."/>
            <person name="James T.Y."/>
            <person name="O'Malley M.A."/>
            <person name="Stajich J.E."/>
            <person name="Spatafora J.W."/>
            <person name="Visel A."/>
            <person name="Grigoriev I.V."/>
        </authorList>
    </citation>
    <scope>NUCLEOTIDE SEQUENCE [LARGE SCALE GENOMIC DNA]</scope>
    <source>
        <strain evidence="2 3">NRRL Y-17943</strain>
    </source>
</reference>
<dbReference type="RefSeq" id="XP_021872111.1">
    <property type="nucleotide sequence ID" value="XM_022013309.1"/>
</dbReference>
<dbReference type="SUPFAM" id="SSF50370">
    <property type="entry name" value="Ricin B-like lectins"/>
    <property type="match status" value="1"/>
</dbReference>
<dbReference type="InterPro" id="IPR000772">
    <property type="entry name" value="Ricin_B_lectin"/>
</dbReference>
<dbReference type="Pfam" id="PF00652">
    <property type="entry name" value="Ricin_B_lectin"/>
    <property type="match status" value="1"/>
</dbReference>
<dbReference type="OrthoDB" id="6770063at2759"/>
<protein>
    <recommendedName>
        <fullName evidence="1">Ricin B lectin domain-containing protein</fullName>
    </recommendedName>
</protein>
<feature type="domain" description="Ricin B lectin" evidence="1">
    <location>
        <begin position="16"/>
        <end position="135"/>
    </location>
</feature>
<dbReference type="InParanoid" id="A0A1Y1UJN1"/>